<keyword evidence="1" id="KW-1133">Transmembrane helix</keyword>
<dbReference type="AlphaFoldDB" id="A0A7N2MMQ4"/>
<reference evidence="4" key="2">
    <citation type="submission" date="2021-01" db="UniProtKB">
        <authorList>
            <consortium name="EnsemblPlants"/>
        </authorList>
    </citation>
    <scope>IDENTIFICATION</scope>
</reference>
<dbReference type="Pfam" id="PF08276">
    <property type="entry name" value="PAN_2"/>
    <property type="match status" value="1"/>
</dbReference>
<dbReference type="InterPro" id="IPR003609">
    <property type="entry name" value="Pan_app"/>
</dbReference>
<evidence type="ECO:0008006" key="6">
    <source>
        <dbReference type="Google" id="ProtNLM"/>
    </source>
</evidence>
<reference evidence="4 5" key="1">
    <citation type="journal article" date="2016" name="G3 (Bethesda)">
        <title>First Draft Assembly and Annotation of the Genome of a California Endemic Oak Quercus lobata Nee (Fagaceae).</title>
        <authorList>
            <person name="Sork V.L."/>
            <person name="Fitz-Gibbon S.T."/>
            <person name="Puiu D."/>
            <person name="Crepeau M."/>
            <person name="Gugger P.F."/>
            <person name="Sherman R."/>
            <person name="Stevens K."/>
            <person name="Langley C.H."/>
            <person name="Pellegrini M."/>
            <person name="Salzberg S.L."/>
        </authorList>
    </citation>
    <scope>NUCLEOTIDE SEQUENCE [LARGE SCALE GENOMIC DNA]</scope>
    <source>
        <strain evidence="4 5">cv. SW786</strain>
    </source>
</reference>
<dbReference type="OMA" id="ATHIIWE"/>
<name>A0A7N2MMQ4_QUELO</name>
<evidence type="ECO:0000313" key="5">
    <source>
        <dbReference type="Proteomes" id="UP000594261"/>
    </source>
</evidence>
<protein>
    <recommendedName>
        <fullName evidence="6">Reverse transcriptase zinc-binding domain-containing protein</fullName>
    </recommendedName>
</protein>
<dbReference type="PANTHER" id="PTHR47074">
    <property type="entry name" value="BNAC02G40300D PROTEIN"/>
    <property type="match status" value="1"/>
</dbReference>
<evidence type="ECO:0000259" key="2">
    <source>
        <dbReference type="Pfam" id="PF08276"/>
    </source>
</evidence>
<dbReference type="EnsemblPlants" id="QL09p054057:mrna">
    <property type="protein sequence ID" value="QL09p054057:mrna"/>
    <property type="gene ID" value="QL09p054057"/>
</dbReference>
<proteinExistence type="predicted"/>
<dbReference type="Proteomes" id="UP000594261">
    <property type="component" value="Chromosome 9"/>
</dbReference>
<feature type="transmembrane region" description="Helical" evidence="1">
    <location>
        <begin position="144"/>
        <end position="166"/>
    </location>
</feature>
<dbReference type="PANTHER" id="PTHR47074:SF48">
    <property type="entry name" value="POLYNUCLEOTIDYL TRANSFERASE, RIBONUCLEASE H-LIKE SUPERFAMILY PROTEIN"/>
    <property type="match status" value="1"/>
</dbReference>
<dbReference type="Gramene" id="QL09p054057:mrna">
    <property type="protein sequence ID" value="QL09p054057:mrna"/>
    <property type="gene ID" value="QL09p054057"/>
</dbReference>
<dbReference type="InterPro" id="IPR026960">
    <property type="entry name" value="RVT-Znf"/>
</dbReference>
<evidence type="ECO:0000313" key="4">
    <source>
        <dbReference type="EnsemblPlants" id="QL09p054057:mrna"/>
    </source>
</evidence>
<keyword evidence="1" id="KW-0472">Membrane</keyword>
<evidence type="ECO:0000259" key="3">
    <source>
        <dbReference type="Pfam" id="PF13966"/>
    </source>
</evidence>
<organism evidence="4 5">
    <name type="scientific">Quercus lobata</name>
    <name type="common">Valley oak</name>
    <dbReference type="NCBI Taxonomy" id="97700"/>
    <lineage>
        <taxon>Eukaryota</taxon>
        <taxon>Viridiplantae</taxon>
        <taxon>Streptophyta</taxon>
        <taxon>Embryophyta</taxon>
        <taxon>Tracheophyta</taxon>
        <taxon>Spermatophyta</taxon>
        <taxon>Magnoliopsida</taxon>
        <taxon>eudicotyledons</taxon>
        <taxon>Gunneridae</taxon>
        <taxon>Pentapetalae</taxon>
        <taxon>rosids</taxon>
        <taxon>fabids</taxon>
        <taxon>Fagales</taxon>
        <taxon>Fagaceae</taxon>
        <taxon>Quercus</taxon>
    </lineage>
</organism>
<dbReference type="Pfam" id="PF13966">
    <property type="entry name" value="zf-RVT"/>
    <property type="match status" value="1"/>
</dbReference>
<keyword evidence="1" id="KW-0812">Transmembrane</keyword>
<dbReference type="EMBL" id="LRBV02000009">
    <property type="status" value="NOT_ANNOTATED_CDS"/>
    <property type="molecule type" value="Genomic_DNA"/>
</dbReference>
<dbReference type="InterPro" id="IPR052929">
    <property type="entry name" value="RNase_H-like_EbsB-rel"/>
</dbReference>
<sequence length="342" mass="38907">MLLVKDEGAICVGLDGATEVGIDESLTVDKSVPLLVKRRDSVREISLIPMRLESFYLHFVRYIKSSDFVPQRTLIWRACKNSLPTKANLFRPKITPDGRCEICKQEDEDIMHALYRCSALQTLCTNIPAWNQGTLKQSTCFPDFIGFIFAGTANPVLFSLVLWNLWNRRNNLQLGKPTLPLDKVLEHSRERQLESHSSPLFSTKQRSTQPAAWIPPQDNWYKINFDGATFAEDKSAGMGVVIRKNKGRVMASFSEDSPANVENVKLPDSSLAQIDEKLSLKECEQKCLQNCSCTRMEVWILDREKQVRSFQWILCQQEEASNYNSGPTCYSITNFPLCILVD</sequence>
<feature type="domain" description="Apple" evidence="2">
    <location>
        <begin position="255"/>
        <end position="294"/>
    </location>
</feature>
<evidence type="ECO:0000256" key="1">
    <source>
        <dbReference type="SAM" id="Phobius"/>
    </source>
</evidence>
<feature type="domain" description="Reverse transcriptase zinc-binding" evidence="3">
    <location>
        <begin position="72"/>
        <end position="121"/>
    </location>
</feature>
<keyword evidence="5" id="KW-1185">Reference proteome</keyword>
<dbReference type="InParanoid" id="A0A7N2MMQ4"/>
<accession>A0A7N2MMQ4</accession>